<feature type="region of interest" description="Disordered" evidence="1">
    <location>
        <begin position="42"/>
        <end position="143"/>
    </location>
</feature>
<name>A0A9Q1JBC7_SYNKA</name>
<dbReference type="EMBL" id="JAINUF010000001">
    <property type="protein sequence ID" value="KAJ8379453.1"/>
    <property type="molecule type" value="Genomic_DNA"/>
</dbReference>
<feature type="compositionally biased region" description="Basic and acidic residues" evidence="1">
    <location>
        <begin position="42"/>
        <end position="59"/>
    </location>
</feature>
<proteinExistence type="predicted"/>
<evidence type="ECO:0000313" key="2">
    <source>
        <dbReference type="EMBL" id="KAJ8379453.1"/>
    </source>
</evidence>
<feature type="compositionally biased region" description="Basic residues" evidence="1">
    <location>
        <begin position="81"/>
        <end position="93"/>
    </location>
</feature>
<protein>
    <submittedName>
        <fullName evidence="2">Uncharacterized protein</fullName>
    </submittedName>
</protein>
<evidence type="ECO:0000313" key="3">
    <source>
        <dbReference type="Proteomes" id="UP001152622"/>
    </source>
</evidence>
<dbReference type="AlphaFoldDB" id="A0A9Q1JBC7"/>
<gene>
    <name evidence="2" type="ORF">SKAU_G00002310</name>
</gene>
<accession>A0A9Q1JBC7</accession>
<keyword evidence="3" id="KW-1185">Reference proteome</keyword>
<sequence>MHSAHKSDLTVRAGAPVSLSVLATERQIRRIGPREPPAVLRFRENFPGRKSEARPRAAEWCDAVPQVRLSPPRQGSARTRQGNKNKENKKRSTRGRENPQETQPVRRGGSAVLRTAPEDGNNGNFRTAGSVHTPPPAGTGRRHTQILPVYALTRPRHVRNLALIREETAGGEMPQRD</sequence>
<organism evidence="2 3">
    <name type="scientific">Synaphobranchus kaupii</name>
    <name type="common">Kaup's arrowtooth eel</name>
    <dbReference type="NCBI Taxonomy" id="118154"/>
    <lineage>
        <taxon>Eukaryota</taxon>
        <taxon>Metazoa</taxon>
        <taxon>Chordata</taxon>
        <taxon>Craniata</taxon>
        <taxon>Vertebrata</taxon>
        <taxon>Euteleostomi</taxon>
        <taxon>Actinopterygii</taxon>
        <taxon>Neopterygii</taxon>
        <taxon>Teleostei</taxon>
        <taxon>Anguilliformes</taxon>
        <taxon>Synaphobranchidae</taxon>
        <taxon>Synaphobranchus</taxon>
    </lineage>
</organism>
<comment type="caution">
    <text evidence="2">The sequence shown here is derived from an EMBL/GenBank/DDBJ whole genome shotgun (WGS) entry which is preliminary data.</text>
</comment>
<dbReference type="Proteomes" id="UP001152622">
    <property type="component" value="Chromosome 1"/>
</dbReference>
<reference evidence="2" key="1">
    <citation type="journal article" date="2023" name="Science">
        <title>Genome structures resolve the early diversification of teleost fishes.</title>
        <authorList>
            <person name="Parey E."/>
            <person name="Louis A."/>
            <person name="Montfort J."/>
            <person name="Bouchez O."/>
            <person name="Roques C."/>
            <person name="Iampietro C."/>
            <person name="Lluch J."/>
            <person name="Castinel A."/>
            <person name="Donnadieu C."/>
            <person name="Desvignes T."/>
            <person name="Floi Bucao C."/>
            <person name="Jouanno E."/>
            <person name="Wen M."/>
            <person name="Mejri S."/>
            <person name="Dirks R."/>
            <person name="Jansen H."/>
            <person name="Henkel C."/>
            <person name="Chen W.J."/>
            <person name="Zahm M."/>
            <person name="Cabau C."/>
            <person name="Klopp C."/>
            <person name="Thompson A.W."/>
            <person name="Robinson-Rechavi M."/>
            <person name="Braasch I."/>
            <person name="Lecointre G."/>
            <person name="Bobe J."/>
            <person name="Postlethwait J.H."/>
            <person name="Berthelot C."/>
            <person name="Roest Crollius H."/>
            <person name="Guiguen Y."/>
        </authorList>
    </citation>
    <scope>NUCLEOTIDE SEQUENCE</scope>
    <source>
        <strain evidence="2">WJC10195</strain>
    </source>
</reference>
<evidence type="ECO:0000256" key="1">
    <source>
        <dbReference type="SAM" id="MobiDB-lite"/>
    </source>
</evidence>